<evidence type="ECO:0000256" key="2">
    <source>
        <dbReference type="SAM" id="SignalP"/>
    </source>
</evidence>
<organism evidence="4 5">
    <name type="scientific">Massilia terrae</name>
    <dbReference type="NCBI Taxonomy" id="1811224"/>
    <lineage>
        <taxon>Bacteria</taxon>
        <taxon>Pseudomonadati</taxon>
        <taxon>Pseudomonadota</taxon>
        <taxon>Betaproteobacteria</taxon>
        <taxon>Burkholderiales</taxon>
        <taxon>Oxalobacteraceae</taxon>
        <taxon>Telluria group</taxon>
        <taxon>Massilia</taxon>
    </lineage>
</organism>
<dbReference type="InterPro" id="IPR036249">
    <property type="entry name" value="Thioredoxin-like_sf"/>
</dbReference>
<sequence length="171" mass="18407">MNRRLACLSLLLVSAAAAAAPVVPPLTDWQADSGEAARSQRPLVLFFTLPGCRFCEDVRQRYMLSMVREGKLVREVVLGSAAPVAGLDGASTQEAVVRKFGVRAAPTVLLVDAQGRALADPIVGGDVAGMYGAYLDHAFERAERARAELHPPPSHEPELDQLRQHRVAADQ</sequence>
<dbReference type="Pfam" id="PF13098">
    <property type="entry name" value="Thioredoxin_2"/>
    <property type="match status" value="1"/>
</dbReference>
<name>A0ABT2D1L4_9BURK</name>
<dbReference type="InterPro" id="IPR012336">
    <property type="entry name" value="Thioredoxin-like_fold"/>
</dbReference>
<evidence type="ECO:0000313" key="5">
    <source>
        <dbReference type="Proteomes" id="UP001204621"/>
    </source>
</evidence>
<reference evidence="4 5" key="1">
    <citation type="submission" date="2022-08" db="EMBL/GenBank/DDBJ databases">
        <title>Reclassification of Massilia species as members of the genera Telluria, Duganella, Pseudoduganella, Mokoshia gen. nov. and Zemynaea gen. nov. using orthogonal and non-orthogonal genome-based approaches.</title>
        <authorList>
            <person name="Bowman J.P."/>
        </authorList>
    </citation>
    <scope>NUCLEOTIDE SEQUENCE [LARGE SCALE GENOMIC DNA]</scope>
    <source>
        <strain evidence="4 5">JCM 31606</strain>
    </source>
</reference>
<keyword evidence="5" id="KW-1185">Reference proteome</keyword>
<dbReference type="RefSeq" id="WP_258813307.1">
    <property type="nucleotide sequence ID" value="NZ_JANUGU010000007.1"/>
</dbReference>
<feature type="chain" id="PRO_5045484733" evidence="2">
    <location>
        <begin position="20"/>
        <end position="171"/>
    </location>
</feature>
<proteinExistence type="predicted"/>
<accession>A0ABT2D1L4</accession>
<keyword evidence="2" id="KW-0732">Signal</keyword>
<feature type="signal peptide" evidence="2">
    <location>
        <begin position="1"/>
        <end position="19"/>
    </location>
</feature>
<gene>
    <name evidence="4" type="ORF">NX778_18760</name>
</gene>
<feature type="region of interest" description="Disordered" evidence="1">
    <location>
        <begin position="147"/>
        <end position="171"/>
    </location>
</feature>
<feature type="domain" description="Thioredoxin-like fold" evidence="3">
    <location>
        <begin position="37"/>
        <end position="117"/>
    </location>
</feature>
<dbReference type="EMBL" id="JANUGU010000007">
    <property type="protein sequence ID" value="MCS0660117.1"/>
    <property type="molecule type" value="Genomic_DNA"/>
</dbReference>
<evidence type="ECO:0000259" key="3">
    <source>
        <dbReference type="Pfam" id="PF13098"/>
    </source>
</evidence>
<protein>
    <submittedName>
        <fullName evidence="4">Thioredoxin fold domain-containing protein</fullName>
    </submittedName>
</protein>
<dbReference type="SUPFAM" id="SSF52833">
    <property type="entry name" value="Thioredoxin-like"/>
    <property type="match status" value="1"/>
</dbReference>
<dbReference type="Gene3D" id="3.40.30.10">
    <property type="entry name" value="Glutaredoxin"/>
    <property type="match status" value="1"/>
</dbReference>
<dbReference type="Proteomes" id="UP001204621">
    <property type="component" value="Unassembled WGS sequence"/>
</dbReference>
<comment type="caution">
    <text evidence="4">The sequence shown here is derived from an EMBL/GenBank/DDBJ whole genome shotgun (WGS) entry which is preliminary data.</text>
</comment>
<evidence type="ECO:0000313" key="4">
    <source>
        <dbReference type="EMBL" id="MCS0660117.1"/>
    </source>
</evidence>
<evidence type="ECO:0000256" key="1">
    <source>
        <dbReference type="SAM" id="MobiDB-lite"/>
    </source>
</evidence>